<dbReference type="EMBL" id="AFYH01250533">
    <property type="status" value="NOT_ANNOTATED_CDS"/>
    <property type="molecule type" value="Genomic_DNA"/>
</dbReference>
<evidence type="ECO:0000256" key="2">
    <source>
        <dbReference type="ARBA" id="ARBA00022525"/>
    </source>
</evidence>
<feature type="binding site" evidence="23">
    <location>
        <position position="132"/>
    </location>
    <ligand>
        <name>Ca(2+)</name>
        <dbReference type="ChEBI" id="CHEBI:29108"/>
        <label>2</label>
    </ligand>
</feature>
<dbReference type="Gene3D" id="2.10.25.10">
    <property type="entry name" value="Laminin"/>
    <property type="match status" value="1"/>
</dbReference>
<dbReference type="SUPFAM" id="SSF50494">
    <property type="entry name" value="Trypsin-like serine proteases"/>
    <property type="match status" value="1"/>
</dbReference>
<dbReference type="PROSITE" id="PS00135">
    <property type="entry name" value="TRYPSIN_SER"/>
    <property type="match status" value="1"/>
</dbReference>
<dbReference type="InterPro" id="IPR001881">
    <property type="entry name" value="EGF-like_Ca-bd_dom"/>
</dbReference>
<dbReference type="PIRSF" id="PIRSF001155">
    <property type="entry name" value="C1r_C1s_MASP"/>
    <property type="match status" value="1"/>
</dbReference>
<keyword evidence="4" id="KW-0399">Innate immunity</keyword>
<keyword evidence="10" id="KW-0378">Hydrolase</keyword>
<feature type="chain" id="PRO_5004043756" evidence="27">
    <location>
        <begin position="18"/>
        <end position="682"/>
    </location>
</feature>
<reference evidence="32" key="3">
    <citation type="submission" date="2025-09" db="UniProtKB">
        <authorList>
            <consortium name="Ensembl"/>
        </authorList>
    </citation>
    <scope>IDENTIFICATION</scope>
</reference>
<dbReference type="SMART" id="SM00020">
    <property type="entry name" value="Tryp_SPc"/>
    <property type="match status" value="1"/>
</dbReference>
<dbReference type="PROSITE" id="PS01186">
    <property type="entry name" value="EGF_2"/>
    <property type="match status" value="1"/>
</dbReference>
<evidence type="ECO:0000256" key="18">
    <source>
        <dbReference type="ARBA" id="ARBA00023278"/>
    </source>
</evidence>
<accession>M3XIU8</accession>
<dbReference type="PRINTS" id="PR00722">
    <property type="entry name" value="CHYMOTRYPSIN"/>
</dbReference>
<dbReference type="PANTHER" id="PTHR24255:SF18">
    <property type="entry name" value="COMPLEMENT C1S SUBCOMPONENT"/>
    <property type="match status" value="1"/>
</dbReference>
<dbReference type="Pfam" id="PF00431">
    <property type="entry name" value="CUB"/>
    <property type="match status" value="2"/>
</dbReference>
<dbReference type="InParanoid" id="M3XIU8"/>
<keyword evidence="12" id="KW-0720">Serine protease</keyword>
<feature type="domain" description="Peptidase S1" evidence="30">
    <location>
        <begin position="435"/>
        <end position="670"/>
    </location>
</feature>
<dbReference type="Gene3D" id="2.40.10.10">
    <property type="entry name" value="Trypsin-like serine proteases"/>
    <property type="match status" value="3"/>
</dbReference>
<gene>
    <name evidence="32" type="primary">C1S</name>
</gene>
<dbReference type="InterPro" id="IPR043504">
    <property type="entry name" value="Peptidase_S1_PA_chymotrypsin"/>
</dbReference>
<feature type="binding site" evidence="23">
    <location>
        <position position="235"/>
    </location>
    <ligand>
        <name>Ca(2+)</name>
        <dbReference type="ChEBI" id="CHEBI:29108"/>
        <label>3</label>
    </ligand>
</feature>
<dbReference type="InterPro" id="IPR000859">
    <property type="entry name" value="CUB_dom"/>
</dbReference>
<dbReference type="InterPro" id="IPR024175">
    <property type="entry name" value="Pept_S1A_C1r/C1S/mannan-bd"/>
</dbReference>
<evidence type="ECO:0000256" key="23">
    <source>
        <dbReference type="PIRSR" id="PIRSR001155-4"/>
    </source>
</evidence>
<dbReference type="Ensembl" id="ENSLACT00000026639.1">
    <property type="protein sequence ID" value="ENSLACP00000022654.1"/>
    <property type="gene ID" value="ENSLACG00000002871.2"/>
</dbReference>
<evidence type="ECO:0000256" key="27">
    <source>
        <dbReference type="SAM" id="SignalP"/>
    </source>
</evidence>
<dbReference type="AlphaFoldDB" id="M3XIU8"/>
<dbReference type="SUPFAM" id="SSF57196">
    <property type="entry name" value="EGF/Laminin"/>
    <property type="match status" value="1"/>
</dbReference>
<dbReference type="STRING" id="7897.ENSLACP00000022654"/>
<dbReference type="SMART" id="SM00042">
    <property type="entry name" value="CUB"/>
    <property type="match status" value="2"/>
</dbReference>
<feature type="disulfide bond" evidence="21">
    <location>
        <begin position="588"/>
        <end position="609"/>
    </location>
</feature>
<evidence type="ECO:0000313" key="33">
    <source>
        <dbReference type="Proteomes" id="UP000008672"/>
    </source>
</evidence>
<evidence type="ECO:0000259" key="28">
    <source>
        <dbReference type="PROSITE" id="PS01180"/>
    </source>
</evidence>
<feature type="disulfide bond" evidence="21">
    <location>
        <begin position="618"/>
        <end position="649"/>
    </location>
</feature>
<dbReference type="SUPFAM" id="SSF49854">
    <property type="entry name" value="Spermadhesin, CUB domain"/>
    <property type="match status" value="2"/>
</dbReference>
<keyword evidence="13 23" id="KW-0106">Calcium</keyword>
<dbReference type="InterPro" id="IPR009003">
    <property type="entry name" value="Peptidase_S1_PA"/>
</dbReference>
<dbReference type="Pfam" id="PF00089">
    <property type="entry name" value="Trypsin"/>
    <property type="match status" value="1"/>
</dbReference>
<dbReference type="GO" id="GO:0006958">
    <property type="term" value="P:complement activation, classical pathway"/>
    <property type="evidence" value="ECO:0007669"/>
    <property type="project" value="UniProtKB-KW"/>
</dbReference>
<evidence type="ECO:0000256" key="7">
    <source>
        <dbReference type="ARBA" id="ARBA00022723"/>
    </source>
</evidence>
<evidence type="ECO:0000256" key="10">
    <source>
        <dbReference type="ARBA" id="ARBA00022801"/>
    </source>
</evidence>
<evidence type="ECO:0000256" key="1">
    <source>
        <dbReference type="ARBA" id="ARBA00004613"/>
    </source>
</evidence>
<keyword evidence="7 23" id="KW-0479">Metal-binding</keyword>
<evidence type="ECO:0000256" key="11">
    <source>
        <dbReference type="ARBA" id="ARBA00022813"/>
    </source>
</evidence>
<dbReference type="InterPro" id="IPR000152">
    <property type="entry name" value="EGF-type_Asp/Asn_hydroxyl_site"/>
</dbReference>
<feature type="disulfide bond" evidence="21">
    <location>
        <begin position="66"/>
        <end position="84"/>
    </location>
</feature>
<dbReference type="InterPro" id="IPR035976">
    <property type="entry name" value="Sushi/SCR/CCP_sf"/>
</dbReference>
<keyword evidence="18 22" id="KW-0379">Hydroxylation</keyword>
<comment type="similarity">
    <text evidence="19">Belongs to the peptidase S1 family. CLIP subfamily.</text>
</comment>
<dbReference type="CDD" id="cd00054">
    <property type="entry name" value="EGF_CA"/>
    <property type="match status" value="1"/>
</dbReference>
<dbReference type="MEROPS" id="S01.210"/>
<evidence type="ECO:0000256" key="12">
    <source>
        <dbReference type="ARBA" id="ARBA00022825"/>
    </source>
</evidence>
<feature type="modified residue" description="(3R)-3-hydroxyasparagine" evidence="22">
    <location>
        <position position="150"/>
    </location>
</feature>
<dbReference type="InterPro" id="IPR000742">
    <property type="entry name" value="EGF"/>
</dbReference>
<feature type="binding site" evidence="23">
    <location>
        <position position="114"/>
    </location>
    <ligand>
        <name>Ca(2+)</name>
        <dbReference type="ChEBI" id="CHEBI:29108"/>
        <label>1</label>
    </ligand>
</feature>
<feature type="binding site" evidence="23">
    <location>
        <position position="154"/>
    </location>
    <ligand>
        <name>Ca(2+)</name>
        <dbReference type="ChEBI" id="CHEBI:29108"/>
        <label>2</label>
    </ligand>
</feature>
<name>M3XIU8_LATCH</name>
<feature type="domain" description="CUB" evidence="28">
    <location>
        <begin position="12"/>
        <end position="131"/>
    </location>
</feature>
<dbReference type="FunFam" id="2.60.120.290:FF:000012">
    <property type="entry name" value="mannan-binding lectin serine protease 1 isoform X1"/>
    <property type="match status" value="1"/>
</dbReference>
<evidence type="ECO:0000259" key="31">
    <source>
        <dbReference type="PROSITE" id="PS50923"/>
    </source>
</evidence>
<feature type="active site" description="Charge relay system" evidence="20">
    <location>
        <position position="622"/>
    </location>
</feature>
<feature type="binding site" evidence="23">
    <location>
        <position position="69"/>
    </location>
    <ligand>
        <name>Ca(2+)</name>
        <dbReference type="ChEBI" id="CHEBI:29108"/>
        <label>1</label>
    </ligand>
</feature>
<dbReference type="PANTHER" id="PTHR24255">
    <property type="entry name" value="COMPLEMENT COMPONENT 1, S SUBCOMPONENT-RELATED"/>
    <property type="match status" value="1"/>
</dbReference>
<dbReference type="Gene3D" id="2.10.70.10">
    <property type="entry name" value="Complement Module, domain 1"/>
    <property type="match status" value="2"/>
</dbReference>
<feature type="binding site" evidence="23">
    <location>
        <position position="61"/>
    </location>
    <ligand>
        <name>Ca(2+)</name>
        <dbReference type="ChEBI" id="CHEBI:29108"/>
        <label>1</label>
    </ligand>
</feature>
<evidence type="ECO:0000256" key="3">
    <source>
        <dbReference type="ARBA" id="ARBA00022536"/>
    </source>
</evidence>
<evidence type="ECO:0000256" key="8">
    <source>
        <dbReference type="ARBA" id="ARBA00022729"/>
    </source>
</evidence>
<dbReference type="PROSITE" id="PS00010">
    <property type="entry name" value="ASX_HYDROXYL"/>
    <property type="match status" value="1"/>
</dbReference>
<dbReference type="GO" id="GO:0006508">
    <property type="term" value="P:proteolysis"/>
    <property type="evidence" value="ECO:0007669"/>
    <property type="project" value="UniProtKB-KW"/>
</dbReference>
<evidence type="ECO:0000259" key="30">
    <source>
        <dbReference type="PROSITE" id="PS50240"/>
    </source>
</evidence>
<evidence type="ECO:0000256" key="22">
    <source>
        <dbReference type="PIRSR" id="PIRSR001155-3"/>
    </source>
</evidence>
<dbReference type="InterPro" id="IPR001254">
    <property type="entry name" value="Trypsin_dom"/>
</dbReference>
<evidence type="ECO:0000256" key="6">
    <source>
        <dbReference type="ARBA" id="ARBA00022670"/>
    </source>
</evidence>
<dbReference type="Pfam" id="PF00084">
    <property type="entry name" value="Sushi"/>
    <property type="match status" value="2"/>
</dbReference>
<comment type="PTM">
    <text evidence="22">The iron and 2-oxoglutarate dependent 3-hydroxylation of aspartate and asparagine is (R) stereospecific within EGF domains.</text>
</comment>
<feature type="binding site" evidence="23">
    <location>
        <position position="116"/>
    </location>
    <ligand>
        <name>Ca(2+)</name>
        <dbReference type="ChEBI" id="CHEBI:29108"/>
        <label>1</label>
    </ligand>
</feature>
<evidence type="ECO:0000259" key="29">
    <source>
        <dbReference type="PROSITE" id="PS50026"/>
    </source>
</evidence>
<feature type="active site" description="Charge relay system" evidence="20">
    <location>
        <position position="522"/>
    </location>
</feature>
<dbReference type="GeneID" id="102354579"/>
<feature type="disulfide bond" evidence="21">
    <location>
        <begin position="144"/>
        <end position="157"/>
    </location>
</feature>
<dbReference type="CDD" id="cd00033">
    <property type="entry name" value="CCP"/>
    <property type="match status" value="2"/>
</dbReference>
<dbReference type="PROSITE" id="PS01180">
    <property type="entry name" value="CUB"/>
    <property type="match status" value="2"/>
</dbReference>
<comment type="caution">
    <text evidence="25">Lacks conserved residue(s) required for the propagation of feature annotation.</text>
</comment>
<keyword evidence="9" id="KW-0677">Repeat</keyword>
<feature type="disulfide bond" description="Interchain (between heavy and light chains)" evidence="21">
    <location>
        <begin position="422"/>
        <end position="542"/>
    </location>
</feature>
<feature type="binding site" evidence="23">
    <location>
        <position position="272"/>
    </location>
    <ligand>
        <name>Ca(2+)</name>
        <dbReference type="ChEBI" id="CHEBI:29108"/>
        <label>3</label>
    </ligand>
</feature>
<dbReference type="eggNOG" id="KOG3627">
    <property type="taxonomic scope" value="Eukaryota"/>
</dbReference>
<proteinExistence type="inferred from homology"/>
<feature type="active site" description="Charge relay system" evidence="20">
    <location>
        <position position="473"/>
    </location>
</feature>
<dbReference type="EMBL" id="AFYH01250530">
    <property type="status" value="NOT_ANNOTATED_CDS"/>
    <property type="molecule type" value="Genomic_DNA"/>
</dbReference>
<keyword evidence="16 21" id="KW-1015">Disulfide bond</keyword>
<feature type="domain" description="CUB" evidence="28">
    <location>
        <begin position="176"/>
        <end position="287"/>
    </location>
</feature>
<evidence type="ECO:0000256" key="5">
    <source>
        <dbReference type="ARBA" id="ARBA00022659"/>
    </source>
</evidence>
<dbReference type="Proteomes" id="UP000008672">
    <property type="component" value="Unassembled WGS sequence"/>
</dbReference>
<dbReference type="FunFam" id="2.10.25.10:FF:000059">
    <property type="entry name" value="Mannan-binding lectin serine protease 1"/>
    <property type="match status" value="1"/>
</dbReference>
<keyword evidence="8 27" id="KW-0732">Signal</keyword>
<dbReference type="EMBL" id="AFYH01250534">
    <property type="status" value="NOT_ANNOTATED_CDS"/>
    <property type="molecule type" value="Genomic_DNA"/>
</dbReference>
<evidence type="ECO:0000256" key="20">
    <source>
        <dbReference type="PIRSR" id="PIRSR001155-1"/>
    </source>
</evidence>
<feature type="binding site" evidence="23">
    <location>
        <position position="226"/>
    </location>
    <ligand>
        <name>Ca(2+)</name>
        <dbReference type="ChEBI" id="CHEBI:29108"/>
        <label>3</label>
    </ligand>
</feature>
<dbReference type="OrthoDB" id="9985152at2759"/>
<dbReference type="FunFam" id="2.40.10.10:FF:000002">
    <property type="entry name" value="Transmembrane protease serine"/>
    <property type="match status" value="1"/>
</dbReference>
<evidence type="ECO:0000256" key="21">
    <source>
        <dbReference type="PIRSR" id="PIRSR001155-2"/>
    </source>
</evidence>
<feature type="disulfide bond" evidence="21">
    <location>
        <begin position="159"/>
        <end position="172"/>
    </location>
</feature>
<dbReference type="CDD" id="cd00041">
    <property type="entry name" value="CUB"/>
    <property type="match status" value="2"/>
</dbReference>
<keyword evidence="17" id="KW-0325">Glycoprotein</keyword>
<dbReference type="InterPro" id="IPR033116">
    <property type="entry name" value="TRYPSIN_SER"/>
</dbReference>
<feature type="binding site" evidence="23">
    <location>
        <position position="133"/>
    </location>
    <ligand>
        <name>Ca(2+)</name>
        <dbReference type="ChEBI" id="CHEBI:29108"/>
        <label>2</label>
    </ligand>
</feature>
<evidence type="ECO:0000256" key="4">
    <source>
        <dbReference type="ARBA" id="ARBA00022588"/>
    </source>
</evidence>
<dbReference type="InterPro" id="IPR000436">
    <property type="entry name" value="Sushi_SCR_CCP_dom"/>
</dbReference>
<keyword evidence="15" id="KW-0180">Complement pathway</keyword>
<feature type="domain" description="Sushi" evidence="31">
    <location>
        <begin position="289"/>
        <end position="350"/>
    </location>
</feature>
<dbReference type="Bgee" id="ENSLACG00000002871">
    <property type="expression patterns" value="Expressed in pelvic fin and 1 other cell type or tissue"/>
</dbReference>
<evidence type="ECO:0000313" key="32">
    <source>
        <dbReference type="Ensembl" id="ENSLACP00000022654.1"/>
    </source>
</evidence>
<evidence type="ECO:0000256" key="17">
    <source>
        <dbReference type="ARBA" id="ARBA00023180"/>
    </source>
</evidence>
<feature type="disulfide bond" evidence="21">
    <location>
        <begin position="383"/>
        <end position="418"/>
    </location>
</feature>
<dbReference type="PROSITE" id="PS50026">
    <property type="entry name" value="EGF_3"/>
    <property type="match status" value="1"/>
</dbReference>
<protein>
    <submittedName>
        <fullName evidence="32">Complement C1s</fullName>
    </submittedName>
</protein>
<dbReference type="GO" id="GO:0005615">
    <property type="term" value="C:extracellular space"/>
    <property type="evidence" value="ECO:0007669"/>
    <property type="project" value="TreeGrafter"/>
</dbReference>
<reference evidence="32" key="2">
    <citation type="submission" date="2025-08" db="UniProtKB">
        <authorList>
            <consortium name="Ensembl"/>
        </authorList>
    </citation>
    <scope>IDENTIFICATION</scope>
</reference>
<dbReference type="KEGG" id="lcm:102354579"/>
<evidence type="ECO:0000256" key="19">
    <source>
        <dbReference type="ARBA" id="ARBA00024195"/>
    </source>
</evidence>
<dbReference type="PROSITE" id="PS50240">
    <property type="entry name" value="TRYPSIN_DOM"/>
    <property type="match status" value="1"/>
</dbReference>
<feature type="signal peptide" evidence="27">
    <location>
        <begin position="1"/>
        <end position="17"/>
    </location>
</feature>
<keyword evidence="33" id="KW-1185">Reference proteome</keyword>
<dbReference type="SMART" id="SM00181">
    <property type="entry name" value="EGF"/>
    <property type="match status" value="1"/>
</dbReference>
<dbReference type="SMART" id="SM00032">
    <property type="entry name" value="CCP"/>
    <property type="match status" value="2"/>
</dbReference>
<evidence type="ECO:0000256" key="14">
    <source>
        <dbReference type="ARBA" id="ARBA00022859"/>
    </source>
</evidence>
<reference evidence="33" key="1">
    <citation type="submission" date="2011-08" db="EMBL/GenBank/DDBJ databases">
        <title>The draft genome of Latimeria chalumnae.</title>
        <authorList>
            <person name="Di Palma F."/>
            <person name="Alfoldi J."/>
            <person name="Johnson J."/>
            <person name="Berlin A."/>
            <person name="Gnerre S."/>
            <person name="Jaffe D."/>
            <person name="MacCallum I."/>
            <person name="Young S."/>
            <person name="Walker B.J."/>
            <person name="Lander E."/>
            <person name="Lindblad-Toh K."/>
        </authorList>
    </citation>
    <scope>NUCLEOTIDE SEQUENCE [LARGE SCALE GENOMIC DNA]</scope>
    <source>
        <strain evidence="33">Wild caught</strain>
    </source>
</reference>
<feature type="disulfide bond" evidence="21">
    <location>
        <begin position="291"/>
        <end position="336"/>
    </location>
</feature>
<dbReference type="InterPro" id="IPR018097">
    <property type="entry name" value="EGF_Ca-bd_CS"/>
</dbReference>
<dbReference type="InterPro" id="IPR035914">
    <property type="entry name" value="Sperma_CUB_dom_sf"/>
</dbReference>
<dbReference type="EMBL" id="AFYH01250531">
    <property type="status" value="NOT_ANNOTATED_CDS"/>
    <property type="molecule type" value="Genomic_DNA"/>
</dbReference>
<feature type="disulfide bond" evidence="21">
    <location>
        <begin position="233"/>
        <end position="250"/>
    </location>
</feature>
<feature type="binding site" evidence="23">
    <location>
        <position position="135"/>
    </location>
    <ligand>
        <name>Ca(2+)</name>
        <dbReference type="ChEBI" id="CHEBI:29108"/>
        <label>2</label>
    </ligand>
</feature>
<evidence type="ECO:0000256" key="24">
    <source>
        <dbReference type="PROSITE-ProRule" id="PRU00059"/>
    </source>
</evidence>
<dbReference type="FunFam" id="2.10.70.10:FF:000016">
    <property type="entry name" value="Mannan-binding lectin serine protease 1"/>
    <property type="match status" value="1"/>
</dbReference>
<dbReference type="HOGENOM" id="CLU_006842_14_1_1"/>
<dbReference type="InterPro" id="IPR049883">
    <property type="entry name" value="NOTCH1_EGF-like"/>
</dbReference>
<dbReference type="FunCoup" id="M3XIU8">
    <property type="interactions" value="251"/>
</dbReference>
<organism evidence="32 33">
    <name type="scientific">Latimeria chalumnae</name>
    <name type="common">Coelacanth</name>
    <dbReference type="NCBI Taxonomy" id="7897"/>
    <lineage>
        <taxon>Eukaryota</taxon>
        <taxon>Metazoa</taxon>
        <taxon>Chordata</taxon>
        <taxon>Craniata</taxon>
        <taxon>Vertebrata</taxon>
        <taxon>Euteleostomi</taxon>
        <taxon>Coelacanthiformes</taxon>
        <taxon>Coelacanthidae</taxon>
        <taxon>Latimeria</taxon>
    </lineage>
</organism>
<dbReference type="OMA" id="DFADAPC"/>
<evidence type="ECO:0000256" key="26">
    <source>
        <dbReference type="PROSITE-ProRule" id="PRU00302"/>
    </source>
</evidence>
<keyword evidence="6" id="KW-0645">Protease</keyword>
<feature type="disulfide bond" evidence="21">
    <location>
        <begin position="136"/>
        <end position="148"/>
    </location>
</feature>
<dbReference type="GO" id="GO:0045087">
    <property type="term" value="P:innate immune response"/>
    <property type="evidence" value="ECO:0007669"/>
    <property type="project" value="UniProtKB-KW"/>
</dbReference>
<feature type="domain" description="EGF-like" evidence="29">
    <location>
        <begin position="132"/>
        <end position="173"/>
    </location>
</feature>
<feature type="domain" description="Sushi" evidence="31">
    <location>
        <begin position="351"/>
        <end position="420"/>
    </location>
</feature>
<dbReference type="PROSITE" id="PS50923">
    <property type="entry name" value="SUSHI"/>
    <property type="match status" value="2"/>
</dbReference>
<keyword evidence="11" id="KW-0068">Autocatalytic cleavage</keyword>
<feature type="disulfide bond" evidence="21 24">
    <location>
        <begin position="176"/>
        <end position="203"/>
    </location>
</feature>
<keyword evidence="5 26" id="KW-0768">Sushi</keyword>
<keyword evidence="2" id="KW-0964">Secreted</keyword>
<dbReference type="EMBL" id="AFYH01250532">
    <property type="status" value="NOT_ANNOTATED_CDS"/>
    <property type="molecule type" value="Genomic_DNA"/>
</dbReference>
<dbReference type="EMBL" id="AFYH01250535">
    <property type="status" value="NOT_ANNOTATED_CDS"/>
    <property type="molecule type" value="Genomic_DNA"/>
</dbReference>
<evidence type="ECO:0000256" key="9">
    <source>
        <dbReference type="ARBA" id="ARBA00022737"/>
    </source>
</evidence>
<feature type="disulfide bond" evidence="21">
    <location>
        <begin position="353"/>
        <end position="400"/>
    </location>
</feature>
<feature type="binding site" evidence="23">
    <location>
        <position position="150"/>
    </location>
    <ligand>
        <name>Ca(2+)</name>
        <dbReference type="ChEBI" id="CHEBI:29108"/>
        <label>2</label>
    </ligand>
</feature>
<dbReference type="Pfam" id="PF07645">
    <property type="entry name" value="EGF_CA"/>
    <property type="match status" value="1"/>
</dbReference>
<comment type="subcellular location">
    <subcellularLocation>
        <location evidence="1">Secreted</location>
    </subcellularLocation>
</comment>
<dbReference type="SMART" id="SM00179">
    <property type="entry name" value="EGF_CA"/>
    <property type="match status" value="1"/>
</dbReference>
<dbReference type="PROSITE" id="PS01187">
    <property type="entry name" value="EGF_CA"/>
    <property type="match status" value="1"/>
</dbReference>
<dbReference type="FunFam" id="2.60.120.290:FF:000006">
    <property type="entry name" value="Mannan-binding lectin serine protease 1"/>
    <property type="match status" value="1"/>
</dbReference>
<feature type="disulfide bond" evidence="21">
    <location>
        <begin position="318"/>
        <end position="348"/>
    </location>
</feature>
<dbReference type="GeneTree" id="ENSGT00940000157473"/>
<sequence length="682" mass="75840">MWLVLLLSLTPLAGLAAHSFHGEVLSPNFPQGYPNEVERTWNISVPEGFGIELRFTHIDIEPSEGCTYDYVKVTSEDNELGLFCGQRQQTKKGSEFQETLYSPFNKMTITFKSDFSNEVRYTGFAAYYVAKDVDECEEMSDYTCQHYCNNFIGGYECSCRPGYTLGKDQKSCEASCSGDVFTDLSGVITSPEYPKPYPRNAQCSYEIQLDEGFQVILTFVEKFDVEKDSMSNCIDTLKVKAGGKEFGPFCGNKVPAKIETGSNMVKIIFHTDNIGDNQGWKIQYSKTAKSCPREVTANSRMEPQQERYEFKDTVHVTCLEGYEIVEFDVREFVSKCQRDGTWSSSYQCTLVDCGDPLEVDNSKATFLTEEDVTTYQAKVKYSCKEQFYQMKALGDGTYTCSANGEWKNDKDGSNPPECIPVCGKPSVPFEDIQRIIGGSPAKLGNFPWQVYIVGNEKGGGALISDQWVLTAAHVVDSQAQPHMYAGLTNRNKLDDNSVAHLIKERTFLHADWANGQKDFNNDIALVKLKHKVQMGQNVSPVCLPGKESKYTLQKNRLGHISGWGRTLKRDEAVVLMKAKVPVVALDDCKASLIGRGEVTDSSFTDNMVCAGSEGIDSCQGDSGGPLVFQDPFKAGHYFVGGIVSWGLECGSLGVYTKVSNYLDWIEKVMKGGEDSKALYRAI</sequence>
<evidence type="ECO:0000256" key="13">
    <source>
        <dbReference type="ARBA" id="ARBA00022837"/>
    </source>
</evidence>
<evidence type="ECO:0000256" key="25">
    <source>
        <dbReference type="PROSITE-ProRule" id="PRU00076"/>
    </source>
</evidence>
<dbReference type="GO" id="GO:0004252">
    <property type="term" value="F:serine-type endopeptidase activity"/>
    <property type="evidence" value="ECO:0007669"/>
    <property type="project" value="InterPro"/>
</dbReference>
<keyword evidence="14" id="KW-0391">Immunity</keyword>
<dbReference type="SUPFAM" id="SSF57535">
    <property type="entry name" value="Complement control module/SCR domain"/>
    <property type="match status" value="2"/>
</dbReference>
<evidence type="ECO:0000256" key="16">
    <source>
        <dbReference type="ARBA" id="ARBA00023157"/>
    </source>
</evidence>
<evidence type="ECO:0000256" key="15">
    <source>
        <dbReference type="ARBA" id="ARBA00022875"/>
    </source>
</evidence>
<dbReference type="GO" id="GO:0005509">
    <property type="term" value="F:calcium ion binding"/>
    <property type="evidence" value="ECO:0007669"/>
    <property type="project" value="InterPro"/>
</dbReference>
<dbReference type="InterPro" id="IPR001314">
    <property type="entry name" value="Peptidase_S1A"/>
</dbReference>
<keyword evidence="3 25" id="KW-0245">EGF-like domain</keyword>
<dbReference type="CDD" id="cd00190">
    <property type="entry name" value="Tryp_SPc"/>
    <property type="match status" value="1"/>
</dbReference>
<dbReference type="Gene3D" id="2.60.120.290">
    <property type="entry name" value="Spermadhesin, CUB domain"/>
    <property type="match status" value="2"/>
</dbReference>